<accession>A0A452XJM3</accession>
<evidence type="ECO:0008006" key="4">
    <source>
        <dbReference type="Google" id="ProtNLM"/>
    </source>
</evidence>
<feature type="region of interest" description="Disordered" evidence="1">
    <location>
        <begin position="16"/>
        <end position="54"/>
    </location>
</feature>
<dbReference type="Proteomes" id="UP000015105">
    <property type="component" value="Chromosome 1D"/>
</dbReference>
<dbReference type="Gramene" id="AET1Gv20033100.1">
    <property type="protein sequence ID" value="AET1Gv20033100.1"/>
    <property type="gene ID" value="AET1Gv20033100"/>
</dbReference>
<protein>
    <recommendedName>
        <fullName evidence="4">F-box domain-containing protein</fullName>
    </recommendedName>
</protein>
<reference evidence="3" key="2">
    <citation type="journal article" date="2017" name="Nat. Plants">
        <title>The Aegilops tauschii genome reveals multiple impacts of transposons.</title>
        <authorList>
            <person name="Zhao G."/>
            <person name="Zou C."/>
            <person name="Li K."/>
            <person name="Wang K."/>
            <person name="Li T."/>
            <person name="Gao L."/>
            <person name="Zhang X."/>
            <person name="Wang H."/>
            <person name="Yang Z."/>
            <person name="Liu X."/>
            <person name="Jiang W."/>
            <person name="Mao L."/>
            <person name="Kong X."/>
            <person name="Jiao Y."/>
            <person name="Jia J."/>
        </authorList>
    </citation>
    <scope>NUCLEOTIDE SEQUENCE [LARGE SCALE GENOMIC DNA]</scope>
    <source>
        <strain evidence="3">cv. AL8/78</strain>
    </source>
</reference>
<sequence length="132" mass="14536">ADCHCKTYLFSRAVTLAPPNPAAPHPVAGRPAAHHPRRTSPPTPYPVAHPDTSNALQFRRPMAMEEEEISGKELLRPDNSLAEEEAAAAASRLTDDLIVEILSRLPFRENKDTVCQTVASQLAKRQLWTSSM</sequence>
<organism evidence="2 3">
    <name type="scientific">Aegilops tauschii subsp. strangulata</name>
    <name type="common">Goatgrass</name>
    <dbReference type="NCBI Taxonomy" id="200361"/>
    <lineage>
        <taxon>Eukaryota</taxon>
        <taxon>Viridiplantae</taxon>
        <taxon>Streptophyta</taxon>
        <taxon>Embryophyta</taxon>
        <taxon>Tracheophyta</taxon>
        <taxon>Spermatophyta</taxon>
        <taxon>Magnoliopsida</taxon>
        <taxon>Liliopsida</taxon>
        <taxon>Poales</taxon>
        <taxon>Poaceae</taxon>
        <taxon>BOP clade</taxon>
        <taxon>Pooideae</taxon>
        <taxon>Triticodae</taxon>
        <taxon>Triticeae</taxon>
        <taxon>Triticinae</taxon>
        <taxon>Aegilops</taxon>
    </lineage>
</organism>
<dbReference type="EnsemblPlants" id="AET1Gv20033100.1">
    <property type="protein sequence ID" value="AET1Gv20033100.1"/>
    <property type="gene ID" value="AET1Gv20033100"/>
</dbReference>
<name>A0A452XJM3_AEGTS</name>
<reference evidence="2" key="5">
    <citation type="journal article" date="2021" name="G3 (Bethesda)">
        <title>Aegilops tauschii genome assembly Aet v5.0 features greater sequence contiguity and improved annotation.</title>
        <authorList>
            <person name="Wang L."/>
            <person name="Zhu T."/>
            <person name="Rodriguez J.C."/>
            <person name="Deal K.R."/>
            <person name="Dubcovsky J."/>
            <person name="McGuire P.E."/>
            <person name="Lux T."/>
            <person name="Spannagl M."/>
            <person name="Mayer K.F.X."/>
            <person name="Baldrich P."/>
            <person name="Meyers B.C."/>
            <person name="Huo N."/>
            <person name="Gu Y.Q."/>
            <person name="Zhou H."/>
            <person name="Devos K.M."/>
            <person name="Bennetzen J.L."/>
            <person name="Unver T."/>
            <person name="Budak H."/>
            <person name="Gulick P.J."/>
            <person name="Galiba G."/>
            <person name="Kalapos B."/>
            <person name="Nelson D.R."/>
            <person name="Li P."/>
            <person name="You F.M."/>
            <person name="Luo M.C."/>
            <person name="Dvorak J."/>
        </authorList>
    </citation>
    <scope>NUCLEOTIDE SEQUENCE [LARGE SCALE GENOMIC DNA]</scope>
    <source>
        <strain evidence="2">cv. AL8/78</strain>
    </source>
</reference>
<evidence type="ECO:0000313" key="2">
    <source>
        <dbReference type="EnsemblPlants" id="AET1Gv20033100.1"/>
    </source>
</evidence>
<dbReference type="AlphaFoldDB" id="A0A452XJM3"/>
<reference evidence="2" key="3">
    <citation type="journal article" date="2017" name="Nature">
        <title>Genome sequence of the progenitor of the wheat D genome Aegilops tauschii.</title>
        <authorList>
            <person name="Luo M.C."/>
            <person name="Gu Y.Q."/>
            <person name="Puiu D."/>
            <person name="Wang H."/>
            <person name="Twardziok S.O."/>
            <person name="Deal K.R."/>
            <person name="Huo N."/>
            <person name="Zhu T."/>
            <person name="Wang L."/>
            <person name="Wang Y."/>
            <person name="McGuire P.E."/>
            <person name="Liu S."/>
            <person name="Long H."/>
            <person name="Ramasamy R.K."/>
            <person name="Rodriguez J.C."/>
            <person name="Van S.L."/>
            <person name="Yuan L."/>
            <person name="Wang Z."/>
            <person name="Xia Z."/>
            <person name="Xiao L."/>
            <person name="Anderson O.D."/>
            <person name="Ouyang S."/>
            <person name="Liang Y."/>
            <person name="Zimin A.V."/>
            <person name="Pertea G."/>
            <person name="Qi P."/>
            <person name="Bennetzen J.L."/>
            <person name="Dai X."/>
            <person name="Dawson M.W."/>
            <person name="Muller H.G."/>
            <person name="Kugler K."/>
            <person name="Rivarola-Duarte L."/>
            <person name="Spannagl M."/>
            <person name="Mayer K.F.X."/>
            <person name="Lu F.H."/>
            <person name="Bevan M.W."/>
            <person name="Leroy P."/>
            <person name="Li P."/>
            <person name="You F.M."/>
            <person name="Sun Q."/>
            <person name="Liu Z."/>
            <person name="Lyons E."/>
            <person name="Wicker T."/>
            <person name="Salzberg S.L."/>
            <person name="Devos K.M."/>
            <person name="Dvorak J."/>
        </authorList>
    </citation>
    <scope>NUCLEOTIDE SEQUENCE [LARGE SCALE GENOMIC DNA]</scope>
    <source>
        <strain evidence="2">cv. AL8/78</strain>
    </source>
</reference>
<proteinExistence type="predicted"/>
<keyword evidence="3" id="KW-1185">Reference proteome</keyword>
<reference evidence="2" key="4">
    <citation type="submission" date="2019-03" db="UniProtKB">
        <authorList>
            <consortium name="EnsemblPlants"/>
        </authorList>
    </citation>
    <scope>IDENTIFICATION</scope>
</reference>
<reference evidence="3" key="1">
    <citation type="journal article" date="2014" name="Science">
        <title>Ancient hybridizations among the ancestral genomes of bread wheat.</title>
        <authorList>
            <consortium name="International Wheat Genome Sequencing Consortium,"/>
            <person name="Marcussen T."/>
            <person name="Sandve S.R."/>
            <person name="Heier L."/>
            <person name="Spannagl M."/>
            <person name="Pfeifer M."/>
            <person name="Jakobsen K.S."/>
            <person name="Wulff B.B."/>
            <person name="Steuernagel B."/>
            <person name="Mayer K.F."/>
            <person name="Olsen O.A."/>
        </authorList>
    </citation>
    <scope>NUCLEOTIDE SEQUENCE [LARGE SCALE GENOMIC DNA]</scope>
    <source>
        <strain evidence="3">cv. AL8/78</strain>
    </source>
</reference>
<evidence type="ECO:0000313" key="3">
    <source>
        <dbReference type="Proteomes" id="UP000015105"/>
    </source>
</evidence>
<evidence type="ECO:0000256" key="1">
    <source>
        <dbReference type="SAM" id="MobiDB-lite"/>
    </source>
</evidence>